<name>A0A645HX80_9ZZZZ</name>
<protein>
    <submittedName>
        <fullName evidence="1">Uncharacterized protein</fullName>
    </submittedName>
</protein>
<comment type="caution">
    <text evidence="1">The sequence shown here is derived from an EMBL/GenBank/DDBJ whole genome shotgun (WGS) entry which is preliminary data.</text>
</comment>
<dbReference type="AlphaFoldDB" id="A0A645HX80"/>
<organism evidence="1">
    <name type="scientific">bioreactor metagenome</name>
    <dbReference type="NCBI Taxonomy" id="1076179"/>
    <lineage>
        <taxon>unclassified sequences</taxon>
        <taxon>metagenomes</taxon>
        <taxon>ecological metagenomes</taxon>
    </lineage>
</organism>
<gene>
    <name evidence="1" type="ORF">SDC9_188343</name>
</gene>
<accession>A0A645HX80</accession>
<reference evidence="1" key="1">
    <citation type="submission" date="2019-08" db="EMBL/GenBank/DDBJ databases">
        <authorList>
            <person name="Kucharzyk K."/>
            <person name="Murdoch R.W."/>
            <person name="Higgins S."/>
            <person name="Loffler F."/>
        </authorList>
    </citation>
    <scope>NUCLEOTIDE SEQUENCE</scope>
</reference>
<evidence type="ECO:0000313" key="1">
    <source>
        <dbReference type="EMBL" id="MPN40804.1"/>
    </source>
</evidence>
<dbReference type="EMBL" id="VSSQ01097436">
    <property type="protein sequence ID" value="MPN40804.1"/>
    <property type="molecule type" value="Genomic_DNA"/>
</dbReference>
<proteinExistence type="predicted"/>
<sequence length="160" mass="18536">MQRFGHFAELRENQEFFLPRRDGLHQFGQTQKFSGIFRRKITIAQILRRMVANLFEAHQIRQNNAAPFDALDGFVQRLLHLFDTSRVKRGLRTGKIAINFQFRFVRQVGNNASVGLEPTQNEGLRQLAQRGVVVVEFFGEIQKRFQVAQQSGIHEIEDAP</sequence>